<reference evidence="2 3" key="1">
    <citation type="submission" date="2019-03" db="EMBL/GenBank/DDBJ databases">
        <title>Complete Genome Sequence of Leuconostoc kimchii strain NKJ218 Isolated from Homemade Kimchi.</title>
        <authorList>
            <person name="Jung J.Y."/>
            <person name="Jin H.M."/>
            <person name="Jung J.-W."/>
            <person name="Lee S.-Y."/>
            <person name="Ryu B.-G."/>
            <person name="Han S.-S."/>
            <person name="Kang H.K."/>
            <person name="Choi H.W."/>
            <person name="Chung E.J."/>
            <person name="Choi K.-M."/>
        </authorList>
    </citation>
    <scope>NUCLEOTIDE SEQUENCE [LARGE SCALE GENOMIC DNA]</scope>
    <source>
        <strain evidence="2 3">NKJ218</strain>
    </source>
</reference>
<proteinExistence type="predicted"/>
<dbReference type="InterPro" id="IPR010380">
    <property type="entry name" value="DUF975"/>
</dbReference>
<organism evidence="2 3">
    <name type="scientific">Leuconostoc kimchii</name>
    <dbReference type="NCBI Taxonomy" id="136609"/>
    <lineage>
        <taxon>Bacteria</taxon>
        <taxon>Bacillati</taxon>
        <taxon>Bacillota</taxon>
        <taxon>Bacilli</taxon>
        <taxon>Lactobacillales</taxon>
        <taxon>Lactobacillaceae</taxon>
        <taxon>Leuconostoc</taxon>
    </lineage>
</organism>
<dbReference type="EMBL" id="CP037939">
    <property type="protein sequence ID" value="QBR47076.1"/>
    <property type="molecule type" value="Genomic_DNA"/>
</dbReference>
<dbReference type="PANTHER" id="PTHR40076:SF1">
    <property type="entry name" value="MEMBRANE PROTEIN"/>
    <property type="match status" value="1"/>
</dbReference>
<dbReference type="Pfam" id="PF06161">
    <property type="entry name" value="DUF975"/>
    <property type="match status" value="1"/>
</dbReference>
<gene>
    <name evidence="2" type="ORF">EW139_02655</name>
</gene>
<keyword evidence="1" id="KW-0472">Membrane</keyword>
<dbReference type="Proteomes" id="UP000295756">
    <property type="component" value="Chromosome"/>
</dbReference>
<feature type="transmembrane region" description="Helical" evidence="1">
    <location>
        <begin position="32"/>
        <end position="53"/>
    </location>
</feature>
<keyword evidence="1" id="KW-0812">Transmembrane</keyword>
<dbReference type="RefSeq" id="WP_013103212.1">
    <property type="nucleotide sequence ID" value="NZ_CP037939.1"/>
</dbReference>
<evidence type="ECO:0000313" key="2">
    <source>
        <dbReference type="EMBL" id="QBR47076.1"/>
    </source>
</evidence>
<sequence length="244" mass="27923">MKSVEPISISGVKREARELYHGHFKTAIKINIIPIITTVLATLATGILVYSIFTNLSATVDVPVDNTDTGLTQIYSILRSILSDAVQLLFLWTASWTLIDWYESPKDTPSLKDSFQLFRRGNVWHTFLLALVQNMLLFLWTLLFFIPGIVKGFSYSQTYFAYKIDIENHTRQPQLTDYITVSRRIMAGRKWELFLLELSFIGWHLLGILTAGLAYIYVVPYLNATRVAYSRHLFTLAMTESVAK</sequence>
<feature type="transmembrane region" description="Helical" evidence="1">
    <location>
        <begin position="123"/>
        <end position="146"/>
    </location>
</feature>
<dbReference type="PANTHER" id="PTHR40076">
    <property type="entry name" value="MEMBRANE PROTEIN-RELATED"/>
    <property type="match status" value="1"/>
</dbReference>
<protein>
    <submittedName>
        <fullName evidence="2">DUF975 family protein</fullName>
    </submittedName>
</protein>
<feature type="transmembrane region" description="Helical" evidence="1">
    <location>
        <begin position="200"/>
        <end position="222"/>
    </location>
</feature>
<name>A0ABX5SLP3_9LACO</name>
<evidence type="ECO:0000313" key="3">
    <source>
        <dbReference type="Proteomes" id="UP000295756"/>
    </source>
</evidence>
<keyword evidence="3" id="KW-1185">Reference proteome</keyword>
<accession>A0ABX5SLP3</accession>
<evidence type="ECO:0000256" key="1">
    <source>
        <dbReference type="SAM" id="Phobius"/>
    </source>
</evidence>
<keyword evidence="1" id="KW-1133">Transmembrane helix</keyword>